<protein>
    <submittedName>
        <fullName evidence="8">High potential iron-sulfur protein</fullName>
    </submittedName>
</protein>
<keyword evidence="1" id="KW-0813">Transport</keyword>
<organism evidence="8">
    <name type="scientific">Acidithiobacillus sp. NU-1</name>
    <dbReference type="NCBI Taxonomy" id="1775467"/>
    <lineage>
        <taxon>Bacteria</taxon>
        <taxon>Pseudomonadati</taxon>
        <taxon>Pseudomonadota</taxon>
        <taxon>Acidithiobacillia</taxon>
        <taxon>Acidithiobacillales</taxon>
        <taxon>Acidithiobacillaceae</taxon>
        <taxon>Acidithiobacillus</taxon>
    </lineage>
</organism>
<dbReference type="InterPro" id="IPR036369">
    <property type="entry name" value="HIPIP_sf"/>
</dbReference>
<dbReference type="EMBL" id="LC115034">
    <property type="protein sequence ID" value="BAU36945.1"/>
    <property type="molecule type" value="Genomic_DNA"/>
</dbReference>
<reference evidence="8" key="1">
    <citation type="submission" date="2016-01" db="EMBL/GenBank/DDBJ databases">
        <title>Isolation and characterization of an organics-sensitive iron-oxidizing acidophile affiliated with the genus Acidithiobacillus.</title>
        <authorList>
            <person name="Ueoka N."/>
            <person name="Kouzuma A."/>
            <person name="Watanabe K."/>
        </authorList>
    </citation>
    <scope>NUCLEOTIDE SEQUENCE</scope>
    <source>
        <strain evidence="8">NU-1</strain>
    </source>
</reference>
<keyword evidence="4" id="KW-0249">Electron transport</keyword>
<evidence type="ECO:0000256" key="5">
    <source>
        <dbReference type="ARBA" id="ARBA00023004"/>
    </source>
</evidence>
<dbReference type="SUPFAM" id="SSF57652">
    <property type="entry name" value="HIPIP (high potential iron protein)"/>
    <property type="match status" value="1"/>
</dbReference>
<evidence type="ECO:0000259" key="7">
    <source>
        <dbReference type="PROSITE" id="PS51373"/>
    </source>
</evidence>
<evidence type="ECO:0000256" key="2">
    <source>
        <dbReference type="ARBA" id="ARBA00022485"/>
    </source>
</evidence>
<dbReference type="NCBIfam" id="TIGR01409">
    <property type="entry name" value="TAT_signal_seq"/>
    <property type="match status" value="1"/>
</dbReference>
<dbReference type="PROSITE" id="PS51373">
    <property type="entry name" value="HIPIP"/>
    <property type="match status" value="1"/>
</dbReference>
<dbReference type="InterPro" id="IPR006311">
    <property type="entry name" value="TAT_signal"/>
</dbReference>
<evidence type="ECO:0000256" key="3">
    <source>
        <dbReference type="ARBA" id="ARBA00022723"/>
    </source>
</evidence>
<keyword evidence="3" id="KW-0479">Metal-binding</keyword>
<name>A0A0U5CNT2_9PROT</name>
<dbReference type="Gene3D" id="4.10.490.10">
    <property type="entry name" value="High potential iron-sulphur protein"/>
    <property type="match status" value="1"/>
</dbReference>
<dbReference type="InterPro" id="IPR048112">
    <property type="entry name" value="Feoxidase_Iro"/>
</dbReference>
<dbReference type="InterPro" id="IPR000170">
    <property type="entry name" value="High_potential_FeS_prot"/>
</dbReference>
<keyword evidence="2" id="KW-0004">4Fe-4S</keyword>
<dbReference type="GO" id="GO:0019646">
    <property type="term" value="P:aerobic electron transport chain"/>
    <property type="evidence" value="ECO:0007669"/>
    <property type="project" value="InterPro"/>
</dbReference>
<evidence type="ECO:0000256" key="1">
    <source>
        <dbReference type="ARBA" id="ARBA00022448"/>
    </source>
</evidence>
<dbReference type="PROSITE" id="PS51318">
    <property type="entry name" value="TAT"/>
    <property type="match status" value="1"/>
</dbReference>
<evidence type="ECO:0000313" key="8">
    <source>
        <dbReference type="EMBL" id="BAU36945.1"/>
    </source>
</evidence>
<keyword evidence="6" id="KW-0411">Iron-sulfur</keyword>
<dbReference type="AlphaFoldDB" id="A0A0U5CNT2"/>
<evidence type="ECO:0000256" key="4">
    <source>
        <dbReference type="ARBA" id="ARBA00022982"/>
    </source>
</evidence>
<keyword evidence="5" id="KW-0408">Iron</keyword>
<dbReference type="GO" id="GO:0051539">
    <property type="term" value="F:4 iron, 4 sulfur cluster binding"/>
    <property type="evidence" value="ECO:0007669"/>
    <property type="project" value="UniProtKB-KW"/>
</dbReference>
<dbReference type="GO" id="GO:0009055">
    <property type="term" value="F:electron transfer activity"/>
    <property type="evidence" value="ECO:0007669"/>
    <property type="project" value="InterPro"/>
</dbReference>
<dbReference type="GO" id="GO:0046872">
    <property type="term" value="F:metal ion binding"/>
    <property type="evidence" value="ECO:0007669"/>
    <property type="project" value="UniProtKB-KW"/>
</dbReference>
<dbReference type="NCBIfam" id="NF041615">
    <property type="entry name" value="Feoxidase_Iro"/>
    <property type="match status" value="1"/>
</dbReference>
<proteinExistence type="predicted"/>
<feature type="domain" description="High potential iron-sulfur proteins family profile" evidence="7">
    <location>
        <begin position="42"/>
        <end position="104"/>
    </location>
</feature>
<accession>A0A0U5CNT2</accession>
<sequence>MSKEQNGTEKPQNPSRRDVLKGIAITAGVVAAGAVVGVNPIGAAHAAGKCPGITPKASLQYQPHPKGKEQCSACANFIAPHCCKVVAGSVVPEGYCMAFILKSA</sequence>
<dbReference type="InterPro" id="IPR019546">
    <property type="entry name" value="TAT_signal_bac_arc"/>
</dbReference>
<evidence type="ECO:0000256" key="6">
    <source>
        <dbReference type="ARBA" id="ARBA00023014"/>
    </source>
</evidence>